<organism evidence="11 12">
    <name type="scientific">Centaurea solstitialis</name>
    <name type="common">yellow star-thistle</name>
    <dbReference type="NCBI Taxonomy" id="347529"/>
    <lineage>
        <taxon>Eukaryota</taxon>
        <taxon>Viridiplantae</taxon>
        <taxon>Streptophyta</taxon>
        <taxon>Embryophyta</taxon>
        <taxon>Tracheophyta</taxon>
        <taxon>Spermatophyta</taxon>
        <taxon>Magnoliopsida</taxon>
        <taxon>eudicotyledons</taxon>
        <taxon>Gunneridae</taxon>
        <taxon>Pentapetalae</taxon>
        <taxon>asterids</taxon>
        <taxon>campanulids</taxon>
        <taxon>Asterales</taxon>
        <taxon>Asteraceae</taxon>
        <taxon>Carduoideae</taxon>
        <taxon>Cardueae</taxon>
        <taxon>Centaureinae</taxon>
        <taxon>Centaurea</taxon>
    </lineage>
</organism>
<feature type="transmembrane region" description="Helical" evidence="9">
    <location>
        <begin position="450"/>
        <end position="470"/>
    </location>
</feature>
<evidence type="ECO:0000256" key="3">
    <source>
        <dbReference type="ARBA" id="ARBA00022676"/>
    </source>
</evidence>
<sequence>MISSVTITLLNMAVVAVGVFRTMYNPFSEWSKLVGGVFFSFWVLLHLYPFAKGLMKVVGEDENGSLSLEPTTPVKGTAGPQNDPPSAHTIDHDSWFQLGLLLVTSFNCGYILSFSNLMLVPLGWTWGVTSLIVVGFVTAYANWLLAEFHFVNGQRFIRYRDLMGHLFGRKLYYTTWVLQFLILLLGNMGFLLLGGKALKEINSELSDSPLRLQGFIVITGRSNGNRNYDISGSNFSKVMNGFGAISAIIVCNTGGILLELQSTLRKPAIKNMRKALYLQYSVGLLFYYGVSVVGYWAYGSVVSAYLPENLTGPKWAKVLINSISFVQSIISQHMFIAPIHETLDTKFLRLDKSIHSRENIKNLFYVRAIVFTGNTLVTAAFPFMGDIVNLLGSFSLIPLTFVFPSMIYIKQNMEPQPNGNIQALRVTSTGAPKPGLVSAHTIDHDSWRQVGLLLVTGYSCGYILSFSNLMLVPLGWIWGIISLIMVAVFSAYCSWLLAGFHFVDGQRFIRYRDLMGYLFGKKRNVLSHLGFSNFDPSSYEYGVHTSRREGVKEQEICLEFGGSPIRLQYFIIITGAAYFVFSIVVPTLSSMGKWLIVSSVLTFAYIAILMIVVIKDGFRSNRVNDYEVRGTNTSKIFNGLCAISAIITCNSAGIIPEMQSTLRMPAVENMRKALHMQYSVGLAFYYGVSVAGYWAYGSSVSAYLPEDLSGPRWAKILINSIVFTQSIISQHAFIAPVHEALDTKFLKLDKGIHSKENIKHLLFLRAALFTVNTLVAAALPFMGDFVNLLGSFLLIPLTFVFPSMIFIKVKGETAKMAPKVWHWAIIVLFLLLTVATTIAAVRLIINNVAEYYLFADT</sequence>
<dbReference type="InterPro" id="IPR005150">
    <property type="entry name" value="Cellulose_synth"/>
</dbReference>
<feature type="transmembrane region" description="Helical" evidence="9">
    <location>
        <begin position="171"/>
        <end position="193"/>
    </location>
</feature>
<feature type="domain" description="Amino acid transporter transmembrane" evidence="10">
    <location>
        <begin position="445"/>
        <end position="840"/>
    </location>
</feature>
<proteinExistence type="predicted"/>
<reference evidence="11" key="1">
    <citation type="submission" date="2023-03" db="EMBL/GenBank/DDBJ databases">
        <title>Chromosome-scale reference genome and RAD-based genetic map of yellow starthistle (Centaurea solstitialis) reveal putative structural variation and QTLs associated with invader traits.</title>
        <authorList>
            <person name="Reatini B."/>
            <person name="Cang F.A."/>
            <person name="Jiang Q."/>
            <person name="Mckibben M.T.W."/>
            <person name="Barker M.S."/>
            <person name="Rieseberg L.H."/>
            <person name="Dlugosch K.M."/>
        </authorList>
    </citation>
    <scope>NUCLEOTIDE SEQUENCE</scope>
    <source>
        <strain evidence="11">CAN-66</strain>
        <tissue evidence="11">Leaf</tissue>
    </source>
</reference>
<dbReference type="GO" id="GO:0016020">
    <property type="term" value="C:membrane"/>
    <property type="evidence" value="ECO:0007669"/>
    <property type="project" value="InterPro"/>
</dbReference>
<evidence type="ECO:0000256" key="4">
    <source>
        <dbReference type="ARBA" id="ARBA00022679"/>
    </source>
</evidence>
<evidence type="ECO:0000256" key="8">
    <source>
        <dbReference type="ARBA" id="ARBA00023136"/>
    </source>
</evidence>
<evidence type="ECO:0000256" key="9">
    <source>
        <dbReference type="SAM" id="Phobius"/>
    </source>
</evidence>
<feature type="transmembrane region" description="Helical" evidence="9">
    <location>
        <begin position="318"/>
        <end position="343"/>
    </location>
</feature>
<dbReference type="GO" id="GO:0030244">
    <property type="term" value="P:cellulose biosynthetic process"/>
    <property type="evidence" value="ECO:0007669"/>
    <property type="project" value="InterPro"/>
</dbReference>
<evidence type="ECO:0000313" key="12">
    <source>
        <dbReference type="Proteomes" id="UP001172457"/>
    </source>
</evidence>
<gene>
    <name evidence="11" type="ORF">OSB04_003899</name>
</gene>
<keyword evidence="7 9" id="KW-1133">Transmembrane helix</keyword>
<dbReference type="PANTHER" id="PTHR48017">
    <property type="entry name" value="OS05G0424000 PROTEIN-RELATED"/>
    <property type="match status" value="1"/>
</dbReference>
<evidence type="ECO:0000256" key="2">
    <source>
        <dbReference type="ARBA" id="ARBA00022448"/>
    </source>
</evidence>
<dbReference type="GO" id="GO:0006865">
    <property type="term" value="P:amino acid transport"/>
    <property type="evidence" value="ECO:0007669"/>
    <property type="project" value="UniProtKB-KW"/>
</dbReference>
<protein>
    <recommendedName>
        <fullName evidence="10">Amino acid transporter transmembrane domain-containing protein</fullName>
    </recommendedName>
</protein>
<evidence type="ECO:0000256" key="6">
    <source>
        <dbReference type="ARBA" id="ARBA00022970"/>
    </source>
</evidence>
<dbReference type="Pfam" id="PF01490">
    <property type="entry name" value="Aa_trans"/>
    <property type="match status" value="3"/>
</dbReference>
<evidence type="ECO:0000256" key="5">
    <source>
        <dbReference type="ARBA" id="ARBA00022692"/>
    </source>
</evidence>
<feature type="transmembrane region" description="Helical" evidence="9">
    <location>
        <begin position="364"/>
        <end position="384"/>
    </location>
</feature>
<dbReference type="GO" id="GO:0016760">
    <property type="term" value="F:cellulose synthase (UDP-forming) activity"/>
    <property type="evidence" value="ECO:0007669"/>
    <property type="project" value="InterPro"/>
</dbReference>
<feature type="domain" description="Amino acid transporter transmembrane" evidence="10">
    <location>
        <begin position="227"/>
        <end position="412"/>
    </location>
</feature>
<feature type="transmembrane region" description="Helical" evidence="9">
    <location>
        <begin position="238"/>
        <end position="258"/>
    </location>
</feature>
<keyword evidence="12" id="KW-1185">Reference proteome</keyword>
<dbReference type="Pfam" id="PF03552">
    <property type="entry name" value="Cellulose_synt"/>
    <property type="match status" value="1"/>
</dbReference>
<feature type="transmembrane region" description="Helical" evidence="9">
    <location>
        <begin position="30"/>
        <end position="48"/>
    </location>
</feature>
<feature type="transmembrane region" description="Helical" evidence="9">
    <location>
        <begin position="788"/>
        <end position="809"/>
    </location>
</feature>
<keyword evidence="5 9" id="KW-0812">Transmembrane</keyword>
<feature type="transmembrane region" description="Helical" evidence="9">
    <location>
        <begin position="278"/>
        <end position="298"/>
    </location>
</feature>
<feature type="transmembrane region" description="Helical" evidence="9">
    <location>
        <begin position="678"/>
        <end position="696"/>
    </location>
</feature>
<evidence type="ECO:0000313" key="11">
    <source>
        <dbReference type="EMBL" id="KAJ9567933.1"/>
    </source>
</evidence>
<keyword evidence="3" id="KW-0328">Glycosyltransferase</keyword>
<comment type="caution">
    <text evidence="11">The sequence shown here is derived from an EMBL/GenBank/DDBJ whole genome shotgun (WGS) entry which is preliminary data.</text>
</comment>
<evidence type="ECO:0000256" key="7">
    <source>
        <dbReference type="ARBA" id="ARBA00022989"/>
    </source>
</evidence>
<feature type="transmembrane region" description="Helical" evidence="9">
    <location>
        <begin position="476"/>
        <end position="503"/>
    </location>
</feature>
<dbReference type="Proteomes" id="UP001172457">
    <property type="component" value="Chromosome 1"/>
</dbReference>
<keyword evidence="6" id="KW-0029">Amino-acid transport</keyword>
<comment type="subcellular location">
    <subcellularLocation>
        <location evidence="1">Endomembrane system</location>
    </subcellularLocation>
</comment>
<feature type="transmembrane region" description="Helical" evidence="9">
    <location>
        <begin position="95"/>
        <end position="112"/>
    </location>
</feature>
<feature type="transmembrane region" description="Helical" evidence="9">
    <location>
        <begin position="821"/>
        <end position="845"/>
    </location>
</feature>
<dbReference type="AlphaFoldDB" id="A0AA38U3A3"/>
<name>A0AA38U3A3_9ASTR</name>
<dbReference type="GO" id="GO:0012505">
    <property type="term" value="C:endomembrane system"/>
    <property type="evidence" value="ECO:0007669"/>
    <property type="project" value="UniProtKB-SubCell"/>
</dbReference>
<feature type="transmembrane region" description="Helical" evidence="9">
    <location>
        <begin position="569"/>
        <end position="588"/>
    </location>
</feature>
<feature type="transmembrane region" description="Helical" evidence="9">
    <location>
        <begin position="594"/>
        <end position="614"/>
    </location>
</feature>
<evidence type="ECO:0000256" key="1">
    <source>
        <dbReference type="ARBA" id="ARBA00004308"/>
    </source>
</evidence>
<feature type="transmembrane region" description="Helical" evidence="9">
    <location>
        <begin position="7"/>
        <end position="24"/>
    </location>
</feature>
<feature type="domain" description="Amino acid transporter transmembrane" evidence="10">
    <location>
        <begin position="93"/>
        <end position="220"/>
    </location>
</feature>
<feature type="transmembrane region" description="Helical" evidence="9">
    <location>
        <begin position="762"/>
        <end position="782"/>
    </location>
</feature>
<evidence type="ECO:0000259" key="10">
    <source>
        <dbReference type="Pfam" id="PF01490"/>
    </source>
</evidence>
<keyword evidence="8 9" id="KW-0472">Membrane</keyword>
<dbReference type="InterPro" id="IPR013057">
    <property type="entry name" value="AA_transpt_TM"/>
</dbReference>
<feature type="transmembrane region" description="Helical" evidence="9">
    <location>
        <begin position="124"/>
        <end position="150"/>
    </location>
</feature>
<accession>A0AA38U3A3</accession>
<dbReference type="EMBL" id="JARYMX010000001">
    <property type="protein sequence ID" value="KAJ9567933.1"/>
    <property type="molecule type" value="Genomic_DNA"/>
</dbReference>
<feature type="transmembrane region" description="Helical" evidence="9">
    <location>
        <begin position="390"/>
        <end position="409"/>
    </location>
</feature>
<keyword evidence="4" id="KW-0808">Transferase</keyword>
<keyword evidence="2" id="KW-0813">Transport</keyword>